<protein>
    <recommendedName>
        <fullName evidence="4">LPXTG cell wall anchor domain-containing protein</fullName>
    </recommendedName>
</protein>
<evidence type="ECO:0000313" key="3">
    <source>
        <dbReference type="Proteomes" id="UP001055039"/>
    </source>
</evidence>
<proteinExistence type="predicted"/>
<keyword evidence="1" id="KW-0812">Transmembrane</keyword>
<sequence length="168" mass="18351">MVGWVLGKLKWLTILCAVGGPIVALACWQDGTRRRDVMAMGVQAEATIESATRIKRRRSGTNYKLDLSWTDASGLKRRVEEVSISHALADKLIVDNRLAADTLPIKYMPGEAGSPKESENVVVLDDTAYQEQTDRELVYVGTGAGALGLIGAALFFLPRRRRHEAVAA</sequence>
<evidence type="ECO:0000313" key="2">
    <source>
        <dbReference type="EMBL" id="GJE63107.1"/>
    </source>
</evidence>
<comment type="caution">
    <text evidence="2">The sequence shown here is derived from an EMBL/GenBank/DDBJ whole genome shotgun (WGS) entry which is preliminary data.</text>
</comment>
<keyword evidence="3" id="KW-1185">Reference proteome</keyword>
<evidence type="ECO:0000256" key="1">
    <source>
        <dbReference type="SAM" id="Phobius"/>
    </source>
</evidence>
<evidence type="ECO:0008006" key="4">
    <source>
        <dbReference type="Google" id="ProtNLM"/>
    </source>
</evidence>
<dbReference type="EMBL" id="BPRC01000001">
    <property type="protein sequence ID" value="GJE63107.1"/>
    <property type="molecule type" value="Genomic_DNA"/>
</dbReference>
<reference evidence="2" key="1">
    <citation type="journal article" date="2021" name="Front. Microbiol.">
        <title>Comprehensive Comparative Genomics and Phenotyping of Methylobacterium Species.</title>
        <authorList>
            <person name="Alessa O."/>
            <person name="Ogura Y."/>
            <person name="Fujitani Y."/>
            <person name="Takami H."/>
            <person name="Hayashi T."/>
            <person name="Sahin N."/>
            <person name="Tani A."/>
        </authorList>
    </citation>
    <scope>NUCLEOTIDE SEQUENCE</scope>
    <source>
        <strain evidence="2">NBRC 15686</strain>
    </source>
</reference>
<dbReference type="RefSeq" id="WP_238221839.1">
    <property type="nucleotide sequence ID" value="NZ_BAAADH010000020.1"/>
</dbReference>
<keyword evidence="1" id="KW-1133">Transmembrane helix</keyword>
<accession>A0ABQ4U7F0</accession>
<feature type="transmembrane region" description="Helical" evidence="1">
    <location>
        <begin position="137"/>
        <end position="157"/>
    </location>
</feature>
<organism evidence="2 3">
    <name type="scientific">Methylorubrum aminovorans</name>
    <dbReference type="NCBI Taxonomy" id="269069"/>
    <lineage>
        <taxon>Bacteria</taxon>
        <taxon>Pseudomonadati</taxon>
        <taxon>Pseudomonadota</taxon>
        <taxon>Alphaproteobacteria</taxon>
        <taxon>Hyphomicrobiales</taxon>
        <taxon>Methylobacteriaceae</taxon>
        <taxon>Methylorubrum</taxon>
    </lineage>
</organism>
<name>A0ABQ4U7F0_9HYPH</name>
<keyword evidence="1" id="KW-0472">Membrane</keyword>
<gene>
    <name evidence="2" type="ORF">LNAOJCKE_0299</name>
</gene>
<reference evidence="2" key="2">
    <citation type="submission" date="2021-08" db="EMBL/GenBank/DDBJ databases">
        <authorList>
            <person name="Tani A."/>
            <person name="Ola A."/>
            <person name="Ogura Y."/>
            <person name="Katsura K."/>
            <person name="Hayashi T."/>
        </authorList>
    </citation>
    <scope>NUCLEOTIDE SEQUENCE</scope>
    <source>
        <strain evidence="2">NBRC 15686</strain>
    </source>
</reference>
<dbReference type="Proteomes" id="UP001055039">
    <property type="component" value="Unassembled WGS sequence"/>
</dbReference>